<dbReference type="InterPro" id="IPR036390">
    <property type="entry name" value="WH_DNA-bd_sf"/>
</dbReference>
<dbReference type="Pfam" id="PF03551">
    <property type="entry name" value="PadR"/>
    <property type="match status" value="1"/>
</dbReference>
<dbReference type="Gene3D" id="1.10.10.10">
    <property type="entry name" value="Winged helix-like DNA-binding domain superfamily/Winged helix DNA-binding domain"/>
    <property type="match status" value="1"/>
</dbReference>
<evidence type="ECO:0000313" key="3">
    <source>
        <dbReference type="Proteomes" id="UP000266634"/>
    </source>
</evidence>
<dbReference type="PANTHER" id="PTHR33169:SF14">
    <property type="entry name" value="TRANSCRIPTIONAL REGULATOR RV3488"/>
    <property type="match status" value="1"/>
</dbReference>
<accession>A0A399N490</accession>
<dbReference type="EMBL" id="QWEA01000011">
    <property type="protein sequence ID" value="RIJ44896.1"/>
    <property type="molecule type" value="Genomic_DNA"/>
</dbReference>
<organism evidence="2 3">
    <name type="scientific">Clavibacter michiganensis subsp. insidiosus</name>
    <dbReference type="NCBI Taxonomy" id="33014"/>
    <lineage>
        <taxon>Bacteria</taxon>
        <taxon>Bacillati</taxon>
        <taxon>Actinomycetota</taxon>
        <taxon>Actinomycetes</taxon>
        <taxon>Micrococcales</taxon>
        <taxon>Microbacteriaceae</taxon>
        <taxon>Clavibacter</taxon>
    </lineage>
</organism>
<name>A0A399N490_9MICO</name>
<sequence length="123" mass="13685">MSGVPTRQHPPERSFWNKAVLSLLVLHAIYAFERAHGYKVVSYLRDELALDVRGGTVYPLLNALETQGLLASIWLPGSGGPGRKEYYVTPDGKMELDRSCKTWFLFSETVSEALIKTAKEGGQ</sequence>
<feature type="domain" description="Transcription regulator PadR N-terminal" evidence="1">
    <location>
        <begin position="25"/>
        <end position="97"/>
    </location>
</feature>
<comment type="caution">
    <text evidence="2">The sequence shown here is derived from an EMBL/GenBank/DDBJ whole genome shotgun (WGS) entry which is preliminary data.</text>
</comment>
<evidence type="ECO:0000259" key="1">
    <source>
        <dbReference type="Pfam" id="PF03551"/>
    </source>
</evidence>
<dbReference type="AlphaFoldDB" id="A0A399N490"/>
<dbReference type="InterPro" id="IPR036388">
    <property type="entry name" value="WH-like_DNA-bd_sf"/>
</dbReference>
<protein>
    <submittedName>
        <fullName evidence="2">PadR family transcriptional regulator</fullName>
    </submittedName>
</protein>
<reference evidence="2 3" key="1">
    <citation type="submission" date="2018-08" db="EMBL/GenBank/DDBJ databases">
        <title>Genome Sequence of Clavibacter michiganensis Subspecies type strains, and the Atypical Peach-Colored Strains Isolated from Tomato.</title>
        <authorList>
            <person name="Osdaghi E."/>
            <person name="Portier P."/>
            <person name="Briand M."/>
            <person name="Jacques M.-A."/>
        </authorList>
    </citation>
    <scope>NUCLEOTIDE SEQUENCE [LARGE SCALE GENOMIC DNA]</scope>
    <source>
        <strain evidence="2 3">CFBP 6488</strain>
    </source>
</reference>
<dbReference type="InterPro" id="IPR052509">
    <property type="entry name" value="Metal_resp_DNA-bind_regulator"/>
</dbReference>
<dbReference type="SUPFAM" id="SSF46785">
    <property type="entry name" value="Winged helix' DNA-binding domain"/>
    <property type="match status" value="1"/>
</dbReference>
<dbReference type="InterPro" id="IPR005149">
    <property type="entry name" value="Tscrpt_reg_PadR_N"/>
</dbReference>
<dbReference type="PANTHER" id="PTHR33169">
    <property type="entry name" value="PADR-FAMILY TRANSCRIPTIONAL REGULATOR"/>
    <property type="match status" value="1"/>
</dbReference>
<proteinExistence type="predicted"/>
<dbReference type="Proteomes" id="UP000266634">
    <property type="component" value="Unassembled WGS sequence"/>
</dbReference>
<gene>
    <name evidence="2" type="ORF">DZF93_01060</name>
</gene>
<evidence type="ECO:0000313" key="2">
    <source>
        <dbReference type="EMBL" id="RIJ44896.1"/>
    </source>
</evidence>